<dbReference type="OrthoDB" id="4474604at2"/>
<keyword evidence="8" id="KW-1185">Reference proteome</keyword>
<feature type="region of interest" description="Disordered" evidence="4">
    <location>
        <begin position="1"/>
        <end position="20"/>
    </location>
</feature>
<dbReference type="SUPFAM" id="SSF46785">
    <property type="entry name" value="Winged helix' DNA-binding domain"/>
    <property type="match status" value="1"/>
</dbReference>
<feature type="domain" description="IclR-ED" evidence="6">
    <location>
        <begin position="87"/>
        <end position="270"/>
    </location>
</feature>
<dbReference type="PANTHER" id="PTHR30136">
    <property type="entry name" value="HELIX-TURN-HELIX TRANSCRIPTIONAL REGULATOR, ICLR FAMILY"/>
    <property type="match status" value="1"/>
</dbReference>
<dbReference type="GO" id="GO:0003700">
    <property type="term" value="F:DNA-binding transcription factor activity"/>
    <property type="evidence" value="ECO:0007669"/>
    <property type="project" value="TreeGrafter"/>
</dbReference>
<protein>
    <submittedName>
        <fullName evidence="7">IclR family transcriptional regulator</fullName>
    </submittedName>
</protein>
<reference evidence="7 8" key="1">
    <citation type="submission" date="2018-03" db="EMBL/GenBank/DDBJ databases">
        <title>Genomic Encyclopedia of Archaeal and Bacterial Type Strains, Phase II (KMG-II): from individual species to whole genera.</title>
        <authorList>
            <person name="Goeker M."/>
        </authorList>
    </citation>
    <scope>NUCLEOTIDE SEQUENCE [LARGE SCALE GENOMIC DNA]</scope>
    <source>
        <strain evidence="7 8">DSM 45312</strain>
    </source>
</reference>
<dbReference type="AlphaFoldDB" id="A0A2P8DKQ1"/>
<dbReference type="Proteomes" id="UP000240542">
    <property type="component" value="Unassembled WGS sequence"/>
</dbReference>
<dbReference type="InterPro" id="IPR005471">
    <property type="entry name" value="Tscrpt_reg_IclR_N"/>
</dbReference>
<keyword evidence="3" id="KW-0804">Transcription</keyword>
<dbReference type="InterPro" id="IPR036388">
    <property type="entry name" value="WH-like_DNA-bd_sf"/>
</dbReference>
<keyword evidence="1" id="KW-0805">Transcription regulation</keyword>
<feature type="domain" description="HTH iclR-type" evidence="5">
    <location>
        <begin position="24"/>
        <end position="86"/>
    </location>
</feature>
<evidence type="ECO:0000256" key="3">
    <source>
        <dbReference type="ARBA" id="ARBA00023163"/>
    </source>
</evidence>
<evidence type="ECO:0000256" key="4">
    <source>
        <dbReference type="SAM" id="MobiDB-lite"/>
    </source>
</evidence>
<dbReference type="GO" id="GO:0045892">
    <property type="term" value="P:negative regulation of DNA-templated transcription"/>
    <property type="evidence" value="ECO:0007669"/>
    <property type="project" value="TreeGrafter"/>
</dbReference>
<dbReference type="Gene3D" id="1.10.10.10">
    <property type="entry name" value="Winged helix-like DNA-binding domain superfamily/Winged helix DNA-binding domain"/>
    <property type="match status" value="1"/>
</dbReference>
<dbReference type="InterPro" id="IPR036390">
    <property type="entry name" value="WH_DNA-bd_sf"/>
</dbReference>
<dbReference type="RefSeq" id="WP_106583117.1">
    <property type="nucleotide sequence ID" value="NZ_PYGA01000007.1"/>
</dbReference>
<sequence length="274" mass="29490">MTRAVQRPAEATPGPAPLPETKLVKSAQRTIVIMETLGAAQGPMTVIELHRRTGYPRSSLHQLLHTLLAMRWIQQSSDGSAVSVGPHALLCGTSYLDHDPALPYAVRTLELVREQVGYTTHYARLDGPNVIYLGTREATEPRRATSRVGRQLPAHATALGKSLLAELTPAEVDAVLAPLGELPALTPGTITDRAGLAEELHGTRERGYAVEREQNTPGLGCVSVAVPYRIPATDAISCSVPIGAATDAELRRVAELVRDHVHRLAARLRAEGIR</sequence>
<organism evidence="7 8">
    <name type="scientific">Murinocardiopsis flavida</name>
    <dbReference type="NCBI Taxonomy" id="645275"/>
    <lineage>
        <taxon>Bacteria</taxon>
        <taxon>Bacillati</taxon>
        <taxon>Actinomycetota</taxon>
        <taxon>Actinomycetes</taxon>
        <taxon>Streptosporangiales</taxon>
        <taxon>Nocardiopsidaceae</taxon>
        <taxon>Murinocardiopsis</taxon>
    </lineage>
</organism>
<evidence type="ECO:0000259" key="6">
    <source>
        <dbReference type="PROSITE" id="PS51078"/>
    </source>
</evidence>
<dbReference type="InterPro" id="IPR014757">
    <property type="entry name" value="Tscrpt_reg_IclR_C"/>
</dbReference>
<keyword evidence="2" id="KW-0238">DNA-binding</keyword>
<dbReference type="Gene3D" id="3.30.450.40">
    <property type="match status" value="1"/>
</dbReference>
<dbReference type="PANTHER" id="PTHR30136:SF24">
    <property type="entry name" value="HTH-TYPE TRANSCRIPTIONAL REPRESSOR ALLR"/>
    <property type="match status" value="1"/>
</dbReference>
<evidence type="ECO:0000313" key="7">
    <source>
        <dbReference type="EMBL" id="PSK97793.1"/>
    </source>
</evidence>
<accession>A0A2P8DKQ1</accession>
<proteinExistence type="predicted"/>
<gene>
    <name evidence="7" type="ORF">CLV63_107186</name>
</gene>
<dbReference type="InterPro" id="IPR050707">
    <property type="entry name" value="HTH_MetabolicPath_Reg"/>
</dbReference>
<dbReference type="Pfam" id="PF09339">
    <property type="entry name" value="HTH_IclR"/>
    <property type="match status" value="1"/>
</dbReference>
<name>A0A2P8DKQ1_9ACTN</name>
<dbReference type="InterPro" id="IPR029016">
    <property type="entry name" value="GAF-like_dom_sf"/>
</dbReference>
<dbReference type="SMART" id="SM00346">
    <property type="entry name" value="HTH_ICLR"/>
    <property type="match status" value="1"/>
</dbReference>
<evidence type="ECO:0000259" key="5">
    <source>
        <dbReference type="PROSITE" id="PS51077"/>
    </source>
</evidence>
<dbReference type="EMBL" id="PYGA01000007">
    <property type="protein sequence ID" value="PSK97793.1"/>
    <property type="molecule type" value="Genomic_DNA"/>
</dbReference>
<dbReference type="PROSITE" id="PS51077">
    <property type="entry name" value="HTH_ICLR"/>
    <property type="match status" value="1"/>
</dbReference>
<dbReference type="PROSITE" id="PS51078">
    <property type="entry name" value="ICLR_ED"/>
    <property type="match status" value="1"/>
</dbReference>
<dbReference type="Pfam" id="PF01614">
    <property type="entry name" value="IclR_C"/>
    <property type="match status" value="1"/>
</dbReference>
<evidence type="ECO:0000313" key="8">
    <source>
        <dbReference type="Proteomes" id="UP000240542"/>
    </source>
</evidence>
<comment type="caution">
    <text evidence="7">The sequence shown here is derived from an EMBL/GenBank/DDBJ whole genome shotgun (WGS) entry which is preliminary data.</text>
</comment>
<evidence type="ECO:0000256" key="1">
    <source>
        <dbReference type="ARBA" id="ARBA00023015"/>
    </source>
</evidence>
<evidence type="ECO:0000256" key="2">
    <source>
        <dbReference type="ARBA" id="ARBA00023125"/>
    </source>
</evidence>
<dbReference type="GO" id="GO:0003677">
    <property type="term" value="F:DNA binding"/>
    <property type="evidence" value="ECO:0007669"/>
    <property type="project" value="UniProtKB-KW"/>
</dbReference>
<dbReference type="SUPFAM" id="SSF55781">
    <property type="entry name" value="GAF domain-like"/>
    <property type="match status" value="1"/>
</dbReference>